<evidence type="ECO:0000313" key="3">
    <source>
        <dbReference type="Proteomes" id="UP000598467"/>
    </source>
</evidence>
<sequence length="72" mass="7301">MWKLGIILFIIVGPTLAGIGALIPLTIHGVNEINPLLLAGCAIVGAVIAIPVSLFLGKKINDLISSKGGVTA</sequence>
<proteinExistence type="predicted"/>
<comment type="caution">
    <text evidence="2">The sequence shown here is derived from an EMBL/GenBank/DDBJ whole genome shotgun (WGS) entry which is preliminary data.</text>
</comment>
<evidence type="ECO:0000256" key="1">
    <source>
        <dbReference type="SAM" id="Phobius"/>
    </source>
</evidence>
<keyword evidence="1" id="KW-1133">Transmembrane helix</keyword>
<keyword evidence="1" id="KW-0472">Membrane</keyword>
<gene>
    <name evidence="2" type="ORF">HK439_17235</name>
</gene>
<dbReference type="RefSeq" id="WP_190292751.1">
    <property type="nucleotide sequence ID" value="NZ_JABFCZ010000019.1"/>
</dbReference>
<name>A0A926NX38_9HYPH</name>
<dbReference type="EMBL" id="JABFCZ010000019">
    <property type="protein sequence ID" value="MBD1548014.1"/>
    <property type="molecule type" value="Genomic_DNA"/>
</dbReference>
<reference evidence="2" key="1">
    <citation type="submission" date="2020-05" db="EMBL/GenBank/DDBJ databases">
        <title>Identification of trans-AT polyketide cluster in two marine bacteria, producers of a novel glutaramide-containing polyketide sesbanimide D and analogs.</title>
        <authorList>
            <person name="Kacar D."/>
            <person name="Rodriguez P."/>
            <person name="Canedo L."/>
            <person name="Gonzalez E."/>
            <person name="Galan B."/>
            <person name="De La Calle F."/>
            <person name="Garcia J.L."/>
        </authorList>
    </citation>
    <scope>NUCLEOTIDE SEQUENCE</scope>
    <source>
        <strain evidence="2">PHM038</strain>
    </source>
</reference>
<evidence type="ECO:0000313" key="2">
    <source>
        <dbReference type="EMBL" id="MBD1548014.1"/>
    </source>
</evidence>
<accession>A0A926NX38</accession>
<dbReference type="AlphaFoldDB" id="A0A926NX38"/>
<feature type="transmembrane region" description="Helical" evidence="1">
    <location>
        <begin position="33"/>
        <end position="57"/>
    </location>
</feature>
<protein>
    <submittedName>
        <fullName evidence="2">Uncharacterized protein</fullName>
    </submittedName>
</protein>
<dbReference type="Proteomes" id="UP000598467">
    <property type="component" value="Unassembled WGS sequence"/>
</dbReference>
<organism evidence="2 3">
    <name type="scientific">Roseibium aggregatum</name>
    <dbReference type="NCBI Taxonomy" id="187304"/>
    <lineage>
        <taxon>Bacteria</taxon>
        <taxon>Pseudomonadati</taxon>
        <taxon>Pseudomonadota</taxon>
        <taxon>Alphaproteobacteria</taxon>
        <taxon>Hyphomicrobiales</taxon>
        <taxon>Stappiaceae</taxon>
        <taxon>Roseibium</taxon>
    </lineage>
</organism>
<keyword evidence="1" id="KW-0812">Transmembrane</keyword>